<keyword evidence="2" id="KW-0812">Transmembrane</keyword>
<dbReference type="Proteomes" id="UP000183832">
    <property type="component" value="Unassembled WGS sequence"/>
</dbReference>
<feature type="transmembrane region" description="Helical" evidence="2">
    <location>
        <begin position="164"/>
        <end position="187"/>
    </location>
</feature>
<dbReference type="AlphaFoldDB" id="A0A1J1I2I6"/>
<feature type="compositionally biased region" description="Polar residues" evidence="1">
    <location>
        <begin position="39"/>
        <end position="50"/>
    </location>
</feature>
<protein>
    <submittedName>
        <fullName evidence="3">CLUMA_CG007504, isoform A</fullName>
    </submittedName>
</protein>
<evidence type="ECO:0000256" key="1">
    <source>
        <dbReference type="SAM" id="MobiDB-lite"/>
    </source>
</evidence>
<keyword evidence="2" id="KW-0472">Membrane</keyword>
<reference evidence="3 4" key="1">
    <citation type="submission" date="2015-04" db="EMBL/GenBank/DDBJ databases">
        <authorList>
            <person name="Syromyatnikov M.Y."/>
            <person name="Popov V.N."/>
        </authorList>
    </citation>
    <scope>NUCLEOTIDE SEQUENCE [LARGE SCALE GENOMIC DNA]</scope>
</reference>
<dbReference type="OrthoDB" id="7683804at2759"/>
<feature type="region of interest" description="Disordered" evidence="1">
    <location>
        <begin position="38"/>
        <end position="57"/>
    </location>
</feature>
<organism evidence="3 4">
    <name type="scientific">Clunio marinus</name>
    <dbReference type="NCBI Taxonomy" id="568069"/>
    <lineage>
        <taxon>Eukaryota</taxon>
        <taxon>Metazoa</taxon>
        <taxon>Ecdysozoa</taxon>
        <taxon>Arthropoda</taxon>
        <taxon>Hexapoda</taxon>
        <taxon>Insecta</taxon>
        <taxon>Pterygota</taxon>
        <taxon>Neoptera</taxon>
        <taxon>Endopterygota</taxon>
        <taxon>Diptera</taxon>
        <taxon>Nematocera</taxon>
        <taxon>Chironomoidea</taxon>
        <taxon>Chironomidae</taxon>
        <taxon>Clunio</taxon>
    </lineage>
</organism>
<evidence type="ECO:0000256" key="2">
    <source>
        <dbReference type="SAM" id="Phobius"/>
    </source>
</evidence>
<proteinExistence type="predicted"/>
<evidence type="ECO:0000313" key="3">
    <source>
        <dbReference type="EMBL" id="CRK93978.1"/>
    </source>
</evidence>
<name>A0A1J1I2I6_9DIPT</name>
<feature type="region of interest" description="Disordered" evidence="1">
    <location>
        <begin position="72"/>
        <end position="96"/>
    </location>
</feature>
<gene>
    <name evidence="3" type="primary">putative GL25432</name>
    <name evidence="3" type="ORF">CLUMA_CG007504</name>
</gene>
<keyword evidence="2" id="KW-1133">Transmembrane helix</keyword>
<keyword evidence="4" id="KW-1185">Reference proteome</keyword>
<evidence type="ECO:0000313" key="4">
    <source>
        <dbReference type="Proteomes" id="UP000183832"/>
    </source>
</evidence>
<dbReference type="EMBL" id="CVRI01000038">
    <property type="protein sequence ID" value="CRK93978.1"/>
    <property type="molecule type" value="Genomic_DNA"/>
</dbReference>
<accession>A0A1J1I2I6</accession>
<feature type="compositionally biased region" description="Polar residues" evidence="1">
    <location>
        <begin position="81"/>
        <end position="96"/>
    </location>
</feature>
<feature type="transmembrane region" description="Helical" evidence="2">
    <location>
        <begin position="137"/>
        <end position="158"/>
    </location>
</feature>
<sequence>MHFWIDKRSNYGIGYNRSMAGLSYQHRRLRSKSLVTPMRQYTSSPPSTSQHHLKSHHLHYHHRHRLGDFEQHRLPPPLRAQHSSNENRSNASSFQANNYPTPVIHSVHPRDESTINHVDDLIHNTRRNSVINNWLPIYLKGVICITTAIILLALKLYYDNELTTLQLVTFCSMSILFMVFTTIISLLRIGRNRLTRSENFHEQIIEPSTMASNQITTQSNNCDTIELPPPYHVALTLPDKNSSFKCEESPPPSYDKINII</sequence>